<evidence type="ECO:0000313" key="2">
    <source>
        <dbReference type="Proteomes" id="UP000234681"/>
    </source>
</evidence>
<reference evidence="2" key="1">
    <citation type="submission" date="2005-09" db="EMBL/GenBank/DDBJ databases">
        <authorList>
            <person name="Mural R.J."/>
            <person name="Li P.W."/>
            <person name="Adams M.D."/>
            <person name="Amanatides P.G."/>
            <person name="Baden-Tillson H."/>
            <person name="Barnstead M."/>
            <person name="Chin S.H."/>
            <person name="Dew I."/>
            <person name="Evans C.A."/>
            <person name="Ferriera S."/>
            <person name="Flanigan M."/>
            <person name="Fosler C."/>
            <person name="Glodek A."/>
            <person name="Gu Z."/>
            <person name="Holt R.A."/>
            <person name="Jennings D."/>
            <person name="Kraft C.L."/>
            <person name="Lu F."/>
            <person name="Nguyen T."/>
            <person name="Nusskern D.R."/>
            <person name="Pfannkoch C.M."/>
            <person name="Sitter C."/>
            <person name="Sutton G.G."/>
            <person name="Venter J.C."/>
            <person name="Wang Z."/>
            <person name="Woodage T."/>
            <person name="Zheng X.H."/>
            <person name="Zhong F."/>
        </authorList>
    </citation>
    <scope>NUCLEOTIDE SEQUENCE [LARGE SCALE GENOMIC DNA]</scope>
    <source>
        <strain>BN</strain>
        <strain evidence="2">Sprague-Dawley</strain>
    </source>
</reference>
<gene>
    <name evidence="1" type="primary">RGD1307943_predicted</name>
    <name evidence="1" type="ORF">rCG_61586</name>
</gene>
<feature type="non-terminal residue" evidence="1">
    <location>
        <position position="66"/>
    </location>
</feature>
<sequence>MVLPSFHLSGLINSTFYETSVQQSSLFDSSFLKDMLLSTVRSVCLQIKQNLRVLPSQFVCVPSNFT</sequence>
<accession>A6HB87</accession>
<name>A6HB87_RAT</name>
<organism evidence="1 2">
    <name type="scientific">Rattus norvegicus</name>
    <name type="common">Rat</name>
    <dbReference type="NCBI Taxonomy" id="10116"/>
    <lineage>
        <taxon>Eukaryota</taxon>
        <taxon>Metazoa</taxon>
        <taxon>Chordata</taxon>
        <taxon>Craniata</taxon>
        <taxon>Vertebrata</taxon>
        <taxon>Euteleostomi</taxon>
        <taxon>Mammalia</taxon>
        <taxon>Eutheria</taxon>
        <taxon>Euarchontoglires</taxon>
        <taxon>Glires</taxon>
        <taxon>Rodentia</taxon>
        <taxon>Myomorpha</taxon>
        <taxon>Muroidea</taxon>
        <taxon>Muridae</taxon>
        <taxon>Murinae</taxon>
        <taxon>Rattus</taxon>
    </lineage>
</organism>
<dbReference type="EMBL" id="CH473947">
    <property type="protein sequence ID" value="EDM03292.1"/>
    <property type="molecule type" value="Genomic_DNA"/>
</dbReference>
<evidence type="ECO:0000313" key="1">
    <source>
        <dbReference type="EMBL" id="EDM03292.1"/>
    </source>
</evidence>
<dbReference type="AlphaFoldDB" id="A6HB87"/>
<proteinExistence type="predicted"/>
<dbReference type="Proteomes" id="UP000234681">
    <property type="component" value="Chromosome 6"/>
</dbReference>
<protein>
    <submittedName>
        <fullName evidence="1">LOC362727 (Predicted), isoform CRA_b</fullName>
    </submittedName>
</protein>